<dbReference type="EMBL" id="BOPL01000003">
    <property type="protein sequence ID" value="GIK01846.1"/>
    <property type="molecule type" value="Genomic_DNA"/>
</dbReference>
<dbReference type="OrthoDB" id="4369357at2759"/>
<dbReference type="AlphaFoldDB" id="A0A9P3BXX7"/>
<gene>
    <name evidence="2" type="ORF">Aspvir_005887</name>
</gene>
<dbReference type="GeneID" id="66933869"/>
<organism evidence="2 3">
    <name type="scientific">Aspergillus viridinutans</name>
    <dbReference type="NCBI Taxonomy" id="75553"/>
    <lineage>
        <taxon>Eukaryota</taxon>
        <taxon>Fungi</taxon>
        <taxon>Dikarya</taxon>
        <taxon>Ascomycota</taxon>
        <taxon>Pezizomycotina</taxon>
        <taxon>Eurotiomycetes</taxon>
        <taxon>Eurotiomycetidae</taxon>
        <taxon>Eurotiales</taxon>
        <taxon>Aspergillaceae</taxon>
        <taxon>Aspergillus</taxon>
        <taxon>Aspergillus subgen. Fumigati</taxon>
    </lineage>
</organism>
<protein>
    <submittedName>
        <fullName evidence="2">Uncharacterized protein</fullName>
    </submittedName>
</protein>
<dbReference type="Proteomes" id="UP000710440">
    <property type="component" value="Unassembled WGS sequence"/>
</dbReference>
<name>A0A9P3BXX7_ASPVI</name>
<feature type="region of interest" description="Disordered" evidence="1">
    <location>
        <begin position="19"/>
        <end position="70"/>
    </location>
</feature>
<evidence type="ECO:0000256" key="1">
    <source>
        <dbReference type="SAM" id="MobiDB-lite"/>
    </source>
</evidence>
<keyword evidence="3" id="KW-1185">Reference proteome</keyword>
<evidence type="ECO:0000313" key="3">
    <source>
        <dbReference type="Proteomes" id="UP000710440"/>
    </source>
</evidence>
<accession>A0A9P3BXX7</accession>
<proteinExistence type="predicted"/>
<reference evidence="2 3" key="1">
    <citation type="submission" date="2021-02" db="EMBL/GenBank/DDBJ databases">
        <title>Pan-genome distribution and transcriptional activeness of fungal secondary metabolism genes in Aspergillus section Fumigati.</title>
        <authorList>
            <person name="Takahashi H."/>
            <person name="Umemura M."/>
            <person name="Ninomiya A."/>
            <person name="Kusuya Y."/>
            <person name="Urayama S."/>
            <person name="Shimizu M."/>
            <person name="Watanabe A."/>
            <person name="Kamei K."/>
            <person name="Yaguchi T."/>
            <person name="Hagiwara D."/>
        </authorList>
    </citation>
    <scope>NUCLEOTIDE SEQUENCE [LARGE SCALE GENOMIC DNA]</scope>
    <source>
        <strain evidence="2 3">IFM 47045</strain>
    </source>
</reference>
<dbReference type="RefSeq" id="XP_043125032.1">
    <property type="nucleotide sequence ID" value="XM_043269097.1"/>
</dbReference>
<feature type="compositionally biased region" description="Basic and acidic residues" evidence="1">
    <location>
        <begin position="19"/>
        <end position="42"/>
    </location>
</feature>
<sequence length="70" mass="7780">MTADDDETQILSEMERQRAEAALREAAARAAAEKQAREDHAAVTRGLTDQATMQQLSSSGHDAQRRRKKN</sequence>
<comment type="caution">
    <text evidence="2">The sequence shown here is derived from an EMBL/GenBank/DDBJ whole genome shotgun (WGS) entry which is preliminary data.</text>
</comment>
<feature type="compositionally biased region" description="Polar residues" evidence="1">
    <location>
        <begin position="47"/>
        <end position="61"/>
    </location>
</feature>
<evidence type="ECO:0000313" key="2">
    <source>
        <dbReference type="EMBL" id="GIK01846.1"/>
    </source>
</evidence>